<keyword evidence="8" id="KW-1185">Reference proteome</keyword>
<evidence type="ECO:0000259" key="5">
    <source>
        <dbReference type="Pfam" id="PF04542"/>
    </source>
</evidence>
<evidence type="ECO:0000256" key="3">
    <source>
        <dbReference type="ARBA" id="ARBA00023082"/>
    </source>
</evidence>
<comment type="similarity">
    <text evidence="1">Belongs to the sigma-70 factor family. ECF subfamily.</text>
</comment>
<dbReference type="InterPro" id="IPR036388">
    <property type="entry name" value="WH-like_DNA-bd_sf"/>
</dbReference>
<dbReference type="PANTHER" id="PTHR43133">
    <property type="entry name" value="RNA POLYMERASE ECF-TYPE SIGMA FACTO"/>
    <property type="match status" value="1"/>
</dbReference>
<evidence type="ECO:0000256" key="4">
    <source>
        <dbReference type="ARBA" id="ARBA00023163"/>
    </source>
</evidence>
<dbReference type="EMBL" id="JBHRTA010000058">
    <property type="protein sequence ID" value="MFC3199628.1"/>
    <property type="molecule type" value="Genomic_DNA"/>
</dbReference>
<reference evidence="8" key="1">
    <citation type="journal article" date="2019" name="Int. J. Syst. Evol. Microbiol.">
        <title>The Global Catalogue of Microorganisms (GCM) 10K type strain sequencing project: providing services to taxonomists for standard genome sequencing and annotation.</title>
        <authorList>
            <consortium name="The Broad Institute Genomics Platform"/>
            <consortium name="The Broad Institute Genome Sequencing Center for Infectious Disease"/>
            <person name="Wu L."/>
            <person name="Ma J."/>
        </authorList>
    </citation>
    <scope>NUCLEOTIDE SEQUENCE [LARGE SCALE GENOMIC DNA]</scope>
    <source>
        <strain evidence="8">KCTC 52416</strain>
    </source>
</reference>
<dbReference type="InterPro" id="IPR014284">
    <property type="entry name" value="RNA_pol_sigma-70_dom"/>
</dbReference>
<keyword evidence="4" id="KW-0804">Transcription</keyword>
<evidence type="ECO:0000256" key="1">
    <source>
        <dbReference type="ARBA" id="ARBA00010641"/>
    </source>
</evidence>
<dbReference type="SUPFAM" id="SSF88946">
    <property type="entry name" value="Sigma2 domain of RNA polymerase sigma factors"/>
    <property type="match status" value="1"/>
</dbReference>
<dbReference type="RefSeq" id="WP_379025434.1">
    <property type="nucleotide sequence ID" value="NZ_JBHRTA010000058.1"/>
</dbReference>
<dbReference type="InterPro" id="IPR013324">
    <property type="entry name" value="RNA_pol_sigma_r3/r4-like"/>
</dbReference>
<sequence>MADLVVLAENIRDDNPKAFDRLVDTYWEDLYRQAYVRLRDQAEAEDLVQDLFAELWERRNTVTITTSWSAYLRSALKYKVIKRAALRQLHQSSMEHLVLHMEQFEDKILDLLSAGEVHQTLDAAVARLPENMRKIFLMRASHLTVAQVAEALGLSEQTVKNNNSEALRRLRRVIAEQHPHIPPSFYAALTLFILN</sequence>
<dbReference type="PANTHER" id="PTHR43133:SF46">
    <property type="entry name" value="RNA POLYMERASE SIGMA-70 FACTOR ECF SUBFAMILY"/>
    <property type="match status" value="1"/>
</dbReference>
<dbReference type="InterPro" id="IPR007627">
    <property type="entry name" value="RNA_pol_sigma70_r2"/>
</dbReference>
<dbReference type="SUPFAM" id="SSF88659">
    <property type="entry name" value="Sigma3 and sigma4 domains of RNA polymerase sigma factors"/>
    <property type="match status" value="1"/>
</dbReference>
<evidence type="ECO:0000313" key="8">
    <source>
        <dbReference type="Proteomes" id="UP001595526"/>
    </source>
</evidence>
<dbReference type="InterPro" id="IPR013325">
    <property type="entry name" value="RNA_pol_sigma_r2"/>
</dbReference>
<keyword evidence="2" id="KW-0805">Transcription regulation</keyword>
<evidence type="ECO:0000256" key="2">
    <source>
        <dbReference type="ARBA" id="ARBA00023015"/>
    </source>
</evidence>
<accession>A0ABV7JTM2</accession>
<feature type="domain" description="RNA polymerase sigma-70 region 2" evidence="5">
    <location>
        <begin position="22"/>
        <end position="83"/>
    </location>
</feature>
<dbReference type="InterPro" id="IPR013249">
    <property type="entry name" value="RNA_pol_sigma70_r4_t2"/>
</dbReference>
<feature type="domain" description="RNA polymerase sigma factor 70 region 4 type 2" evidence="6">
    <location>
        <begin position="119"/>
        <end position="170"/>
    </location>
</feature>
<dbReference type="InterPro" id="IPR039425">
    <property type="entry name" value="RNA_pol_sigma-70-like"/>
</dbReference>
<keyword evidence="3" id="KW-0731">Sigma factor</keyword>
<proteinExistence type="inferred from homology"/>
<dbReference type="Gene3D" id="1.10.1740.10">
    <property type="match status" value="1"/>
</dbReference>
<dbReference type="Pfam" id="PF04542">
    <property type="entry name" value="Sigma70_r2"/>
    <property type="match status" value="1"/>
</dbReference>
<name>A0ABV7JTM2_9SPHI</name>
<protein>
    <submittedName>
        <fullName evidence="7">RNA polymerase sigma factor</fullName>
    </submittedName>
</protein>
<evidence type="ECO:0000259" key="6">
    <source>
        <dbReference type="Pfam" id="PF08281"/>
    </source>
</evidence>
<evidence type="ECO:0000313" key="7">
    <source>
        <dbReference type="EMBL" id="MFC3199628.1"/>
    </source>
</evidence>
<dbReference type="Proteomes" id="UP001595526">
    <property type="component" value="Unassembled WGS sequence"/>
</dbReference>
<gene>
    <name evidence="7" type="ORF">ACFOET_18570</name>
</gene>
<dbReference type="NCBIfam" id="TIGR02937">
    <property type="entry name" value="sigma70-ECF"/>
    <property type="match status" value="1"/>
</dbReference>
<organism evidence="7 8">
    <name type="scientific">Parapedobacter deserti</name>
    <dbReference type="NCBI Taxonomy" id="1912957"/>
    <lineage>
        <taxon>Bacteria</taxon>
        <taxon>Pseudomonadati</taxon>
        <taxon>Bacteroidota</taxon>
        <taxon>Sphingobacteriia</taxon>
        <taxon>Sphingobacteriales</taxon>
        <taxon>Sphingobacteriaceae</taxon>
        <taxon>Parapedobacter</taxon>
    </lineage>
</organism>
<dbReference type="Pfam" id="PF08281">
    <property type="entry name" value="Sigma70_r4_2"/>
    <property type="match status" value="1"/>
</dbReference>
<dbReference type="Gene3D" id="1.10.10.10">
    <property type="entry name" value="Winged helix-like DNA-binding domain superfamily/Winged helix DNA-binding domain"/>
    <property type="match status" value="1"/>
</dbReference>
<comment type="caution">
    <text evidence="7">The sequence shown here is derived from an EMBL/GenBank/DDBJ whole genome shotgun (WGS) entry which is preliminary data.</text>
</comment>